<dbReference type="PATRIC" id="fig|512763.3.peg.2442"/>
<proteinExistence type="predicted"/>
<protein>
    <recommendedName>
        <fullName evidence="4">SPOR domain-containing protein</fullName>
    </recommendedName>
</protein>
<dbReference type="KEGG" id="rti:DC20_11095"/>
<evidence type="ECO:0000313" key="3">
    <source>
        <dbReference type="Proteomes" id="UP000061382"/>
    </source>
</evidence>
<dbReference type="AlphaFoldDB" id="A0A0P0C7M1"/>
<accession>A0A0P0C7M1</accession>
<dbReference type="OrthoDB" id="1351044at2"/>
<dbReference type="RefSeq" id="WP_062543889.1">
    <property type="nucleotide sequence ID" value="NZ_CP012643.1"/>
</dbReference>
<gene>
    <name evidence="2" type="ORF">DC20_11095</name>
</gene>
<dbReference type="STRING" id="512763.DC20_11095"/>
<keyword evidence="3" id="KW-1185">Reference proteome</keyword>
<evidence type="ECO:0000256" key="1">
    <source>
        <dbReference type="SAM" id="SignalP"/>
    </source>
</evidence>
<dbReference type="EMBL" id="CP012643">
    <property type="protein sequence ID" value="ALI99411.1"/>
    <property type="molecule type" value="Genomic_DNA"/>
</dbReference>
<feature type="chain" id="PRO_5006042455" description="SPOR domain-containing protein" evidence="1">
    <location>
        <begin position="21"/>
        <end position="201"/>
    </location>
</feature>
<reference evidence="2 3" key="1">
    <citation type="submission" date="2015-08" db="EMBL/GenBank/DDBJ databases">
        <title>Complete genome sequence of Rufibacter tibetensis strain 1351t, a radiation-resistant bacterium from tibet plateau.</title>
        <authorList>
            <person name="Dai J."/>
        </authorList>
    </citation>
    <scope>NUCLEOTIDE SEQUENCE [LARGE SCALE GENOMIC DNA]</scope>
    <source>
        <strain evidence="2 3">1351</strain>
    </source>
</reference>
<dbReference type="Proteomes" id="UP000061382">
    <property type="component" value="Chromosome"/>
</dbReference>
<keyword evidence="1" id="KW-0732">Signal</keyword>
<sequence>MKKFVYVPLWLCLFSCEPNAVQKVSITAQENAAKALVVEASTPMTITSANNVDSSQVEPKSKLVEVGDEYEEYATYYVTIADTGRAYYPLREKMLALSKALPLPIDTMGRYYDAKKALIVLPEDNEDEMFAGDYFPRRNPDAHLSLEYLDLYQKKAGEKTIALVSGIYEKKASADSALRILKNSASNAFMVKTEMYIGCIH</sequence>
<evidence type="ECO:0000313" key="2">
    <source>
        <dbReference type="EMBL" id="ALI99411.1"/>
    </source>
</evidence>
<evidence type="ECO:0008006" key="4">
    <source>
        <dbReference type="Google" id="ProtNLM"/>
    </source>
</evidence>
<feature type="signal peptide" evidence="1">
    <location>
        <begin position="1"/>
        <end position="20"/>
    </location>
</feature>
<name>A0A0P0C7M1_9BACT</name>
<organism evidence="2 3">
    <name type="scientific">Rufibacter tibetensis</name>
    <dbReference type="NCBI Taxonomy" id="512763"/>
    <lineage>
        <taxon>Bacteria</taxon>
        <taxon>Pseudomonadati</taxon>
        <taxon>Bacteroidota</taxon>
        <taxon>Cytophagia</taxon>
        <taxon>Cytophagales</taxon>
        <taxon>Hymenobacteraceae</taxon>
        <taxon>Rufibacter</taxon>
    </lineage>
</organism>